<protein>
    <submittedName>
        <fullName evidence="1">Uncharacterized protein</fullName>
    </submittedName>
</protein>
<evidence type="ECO:0000313" key="1">
    <source>
        <dbReference type="EMBL" id="ODQ67729.1"/>
    </source>
</evidence>
<dbReference type="AlphaFoldDB" id="A0A1E3PQL2"/>
<evidence type="ECO:0000313" key="2">
    <source>
        <dbReference type="Proteomes" id="UP000095009"/>
    </source>
</evidence>
<organism evidence="1 2">
    <name type="scientific">Nadsonia fulvescens var. elongata DSM 6958</name>
    <dbReference type="NCBI Taxonomy" id="857566"/>
    <lineage>
        <taxon>Eukaryota</taxon>
        <taxon>Fungi</taxon>
        <taxon>Dikarya</taxon>
        <taxon>Ascomycota</taxon>
        <taxon>Saccharomycotina</taxon>
        <taxon>Dipodascomycetes</taxon>
        <taxon>Dipodascales</taxon>
        <taxon>Dipodascales incertae sedis</taxon>
        <taxon>Nadsonia</taxon>
    </lineage>
</organism>
<reference evidence="1 2" key="1">
    <citation type="journal article" date="2016" name="Proc. Natl. Acad. Sci. U.S.A.">
        <title>Comparative genomics of biotechnologically important yeasts.</title>
        <authorList>
            <person name="Riley R."/>
            <person name="Haridas S."/>
            <person name="Wolfe K.H."/>
            <person name="Lopes M.R."/>
            <person name="Hittinger C.T."/>
            <person name="Goeker M."/>
            <person name="Salamov A.A."/>
            <person name="Wisecaver J.H."/>
            <person name="Long T.M."/>
            <person name="Calvey C.H."/>
            <person name="Aerts A.L."/>
            <person name="Barry K.W."/>
            <person name="Choi C."/>
            <person name="Clum A."/>
            <person name="Coughlan A.Y."/>
            <person name="Deshpande S."/>
            <person name="Douglass A.P."/>
            <person name="Hanson S.J."/>
            <person name="Klenk H.-P."/>
            <person name="LaButti K.M."/>
            <person name="Lapidus A."/>
            <person name="Lindquist E.A."/>
            <person name="Lipzen A.M."/>
            <person name="Meier-Kolthoff J.P."/>
            <person name="Ohm R.A."/>
            <person name="Otillar R.P."/>
            <person name="Pangilinan J.L."/>
            <person name="Peng Y."/>
            <person name="Rokas A."/>
            <person name="Rosa C.A."/>
            <person name="Scheuner C."/>
            <person name="Sibirny A.A."/>
            <person name="Slot J.C."/>
            <person name="Stielow J.B."/>
            <person name="Sun H."/>
            <person name="Kurtzman C.P."/>
            <person name="Blackwell M."/>
            <person name="Grigoriev I.V."/>
            <person name="Jeffries T.W."/>
        </authorList>
    </citation>
    <scope>NUCLEOTIDE SEQUENCE [LARGE SCALE GENOMIC DNA]</scope>
    <source>
        <strain evidence="1 2">DSM 6958</strain>
    </source>
</reference>
<dbReference type="Proteomes" id="UP000095009">
    <property type="component" value="Unassembled WGS sequence"/>
</dbReference>
<proteinExistence type="predicted"/>
<dbReference type="EMBL" id="KV454406">
    <property type="protein sequence ID" value="ODQ67729.1"/>
    <property type="molecule type" value="Genomic_DNA"/>
</dbReference>
<sequence>MVVAFSIIICRMDIILLWFGYYKMRTISIIFCITISTNISVRRADLNINSSCPYDSFFDQIGVRLSFK</sequence>
<gene>
    <name evidence="1" type="ORF">NADFUDRAFT_80900</name>
</gene>
<accession>A0A1E3PQL2</accession>
<name>A0A1E3PQL2_9ASCO</name>
<keyword evidence="2" id="KW-1185">Reference proteome</keyword>